<comment type="similarity">
    <text evidence="1">Belongs to the CDK5RAP3 family.</text>
</comment>
<comment type="caution">
    <text evidence="3">The sequence shown here is derived from an EMBL/GenBank/DDBJ whole genome shotgun (WGS) entry which is preliminary data.</text>
</comment>
<dbReference type="AlphaFoldDB" id="A0A0C2JG17"/>
<dbReference type="EMBL" id="JWZT01002953">
    <property type="protein sequence ID" value="KII68133.1"/>
    <property type="molecule type" value="Genomic_DNA"/>
</dbReference>
<evidence type="ECO:0000256" key="1">
    <source>
        <dbReference type="ARBA" id="ARBA00007478"/>
    </source>
</evidence>
<dbReference type="Proteomes" id="UP000031668">
    <property type="component" value="Unassembled WGS sequence"/>
</dbReference>
<protein>
    <submittedName>
        <fullName evidence="3">CDK5RAP3-like protein</fullName>
    </submittedName>
</protein>
<dbReference type="PANTHER" id="PTHR14894">
    <property type="entry name" value="CDK5 REGULATORY SUBUNIT-ASSOCIATED PROTEIN 3"/>
    <property type="match status" value="1"/>
</dbReference>
<evidence type="ECO:0000256" key="2">
    <source>
        <dbReference type="SAM" id="Coils"/>
    </source>
</evidence>
<sequence>MDQDFLQRLPIDIHVDKLLEWLVSRKHCNRQWFKQYSFLVNQITEYLKSVKSAELERLFDNQGVNIFTIEDLSNRYPNLEADLNKFLQNMMENGVGLAGASAELARLMTELPALKKTSKDFQKQINNLEKKIAIKERYIQTAQTVFENKAQSYGISSAVIDQPLDIWSCLTSLDQELSLIWTRFGNILKPFQHFTNFIPHYRNRLDYK</sequence>
<dbReference type="GO" id="GO:0007346">
    <property type="term" value="P:regulation of mitotic cell cycle"/>
    <property type="evidence" value="ECO:0007669"/>
    <property type="project" value="TreeGrafter"/>
</dbReference>
<organism evidence="3 4">
    <name type="scientific">Thelohanellus kitauei</name>
    <name type="common">Myxosporean</name>
    <dbReference type="NCBI Taxonomy" id="669202"/>
    <lineage>
        <taxon>Eukaryota</taxon>
        <taxon>Metazoa</taxon>
        <taxon>Cnidaria</taxon>
        <taxon>Myxozoa</taxon>
        <taxon>Myxosporea</taxon>
        <taxon>Bivalvulida</taxon>
        <taxon>Platysporina</taxon>
        <taxon>Myxobolidae</taxon>
        <taxon>Thelohanellus</taxon>
    </lineage>
</organism>
<dbReference type="InterPro" id="IPR008491">
    <property type="entry name" value="CDK5RAP3"/>
</dbReference>
<gene>
    <name evidence="3" type="ORF">RF11_03015</name>
</gene>
<proteinExistence type="inferred from homology"/>
<dbReference type="PANTHER" id="PTHR14894:SF0">
    <property type="entry name" value="CDK5 REGULATORY SUBUNIT-ASSOCIATED PROTEIN 3"/>
    <property type="match status" value="1"/>
</dbReference>
<reference evidence="3 4" key="1">
    <citation type="journal article" date="2014" name="Genome Biol. Evol.">
        <title>The genome of the myxosporean Thelohanellus kitauei shows adaptations to nutrient acquisition within its fish host.</title>
        <authorList>
            <person name="Yang Y."/>
            <person name="Xiong J."/>
            <person name="Zhou Z."/>
            <person name="Huo F."/>
            <person name="Miao W."/>
            <person name="Ran C."/>
            <person name="Liu Y."/>
            <person name="Zhang J."/>
            <person name="Feng J."/>
            <person name="Wang M."/>
            <person name="Wang M."/>
            <person name="Wang L."/>
            <person name="Yao B."/>
        </authorList>
    </citation>
    <scope>NUCLEOTIDE SEQUENCE [LARGE SCALE GENOMIC DNA]</scope>
    <source>
        <strain evidence="3">Wuqing</strain>
    </source>
</reference>
<dbReference type="GO" id="GO:0012505">
    <property type="term" value="C:endomembrane system"/>
    <property type="evidence" value="ECO:0007669"/>
    <property type="project" value="TreeGrafter"/>
</dbReference>
<keyword evidence="4" id="KW-1185">Reference proteome</keyword>
<feature type="coiled-coil region" evidence="2">
    <location>
        <begin position="69"/>
        <end position="138"/>
    </location>
</feature>
<evidence type="ECO:0000313" key="4">
    <source>
        <dbReference type="Proteomes" id="UP000031668"/>
    </source>
</evidence>
<name>A0A0C2JG17_THEKT</name>
<dbReference type="Pfam" id="PF05600">
    <property type="entry name" value="CDK5RAP3"/>
    <property type="match status" value="1"/>
</dbReference>
<keyword evidence="2" id="KW-0175">Coiled coil</keyword>
<accession>A0A0C2JG17</accession>
<dbReference type="OrthoDB" id="340432at2759"/>
<evidence type="ECO:0000313" key="3">
    <source>
        <dbReference type="EMBL" id="KII68133.1"/>
    </source>
</evidence>